<dbReference type="Pfam" id="PF25031">
    <property type="entry name" value="SBSPON_C"/>
    <property type="match status" value="1"/>
</dbReference>
<keyword evidence="1 4" id="KW-0732">Signal</keyword>
<dbReference type="PROSITE" id="PS50092">
    <property type="entry name" value="TSP1"/>
    <property type="match status" value="1"/>
</dbReference>
<feature type="chain" id="PRO_5043472435" description="SMB domain-containing protein" evidence="4">
    <location>
        <begin position="18"/>
        <end position="255"/>
    </location>
</feature>
<evidence type="ECO:0000313" key="6">
    <source>
        <dbReference type="EMBL" id="DBA23067.1"/>
    </source>
</evidence>
<dbReference type="Gene3D" id="2.20.100.10">
    <property type="entry name" value="Thrombospondin type-1 (TSP1) repeat"/>
    <property type="match status" value="1"/>
</dbReference>
<feature type="domain" description="SMB" evidence="5">
    <location>
        <begin position="32"/>
        <end position="78"/>
    </location>
</feature>
<accession>A0AAV3A9D1</accession>
<dbReference type="InterPro" id="IPR044004">
    <property type="entry name" value="TSP1_spondin_dom"/>
</dbReference>
<dbReference type="Pfam" id="PF19028">
    <property type="entry name" value="TSP1_spondin"/>
    <property type="match status" value="1"/>
</dbReference>
<reference evidence="6" key="1">
    <citation type="thesis" date="2020" institute="ProQuest LLC" country="789 East Eisenhower Parkway, Ann Arbor, MI, USA">
        <title>Comparative Genomics and Chromosome Evolution.</title>
        <authorList>
            <person name="Mudd A.B."/>
        </authorList>
    </citation>
    <scope>NUCLEOTIDE SEQUENCE</scope>
    <source>
        <strain evidence="6">1538</strain>
        <tissue evidence="6">Blood</tissue>
    </source>
</reference>
<dbReference type="EMBL" id="DYDO01000006">
    <property type="protein sequence ID" value="DBA23067.1"/>
    <property type="molecule type" value="Genomic_DNA"/>
</dbReference>
<comment type="caution">
    <text evidence="6">The sequence shown here is derived from an EMBL/GenBank/DDBJ whole genome shotgun (WGS) entry which is preliminary data.</text>
</comment>
<evidence type="ECO:0000256" key="1">
    <source>
        <dbReference type="ARBA" id="ARBA00022729"/>
    </source>
</evidence>
<dbReference type="SUPFAM" id="SSF82895">
    <property type="entry name" value="TSP-1 type 1 repeat"/>
    <property type="match status" value="1"/>
</dbReference>
<dbReference type="SMART" id="SM00209">
    <property type="entry name" value="TSP1"/>
    <property type="match status" value="1"/>
</dbReference>
<gene>
    <name evidence="6" type="ORF">GDO54_014022</name>
</gene>
<dbReference type="PANTHER" id="PTHR20920:SF6">
    <property type="entry name" value="SOMATOMEDIN B AND THROMBOSPONDIN TYPE 1 DOMAIN CONTAINING"/>
    <property type="match status" value="1"/>
</dbReference>
<dbReference type="PROSITE" id="PS50958">
    <property type="entry name" value="SMB_2"/>
    <property type="match status" value="1"/>
</dbReference>
<proteinExistence type="predicted"/>
<keyword evidence="2" id="KW-1015">Disulfide bond</keyword>
<evidence type="ECO:0000256" key="4">
    <source>
        <dbReference type="SAM" id="SignalP"/>
    </source>
</evidence>
<feature type="signal peptide" evidence="4">
    <location>
        <begin position="1"/>
        <end position="17"/>
    </location>
</feature>
<dbReference type="InterPro" id="IPR000884">
    <property type="entry name" value="TSP1_rpt"/>
</dbReference>
<dbReference type="PROSITE" id="PS00524">
    <property type="entry name" value="SMB_1"/>
    <property type="match status" value="1"/>
</dbReference>
<name>A0AAV3A9D1_PYXAD</name>
<keyword evidence="3" id="KW-0325">Glycoprotein</keyword>
<evidence type="ECO:0000256" key="2">
    <source>
        <dbReference type="ARBA" id="ARBA00023157"/>
    </source>
</evidence>
<evidence type="ECO:0000256" key="3">
    <source>
        <dbReference type="ARBA" id="ARBA00023180"/>
    </source>
</evidence>
<evidence type="ECO:0000313" key="7">
    <source>
        <dbReference type="Proteomes" id="UP001181693"/>
    </source>
</evidence>
<sequence>MQLRSSGLWLILCSVWALQVPGARCICARRGHPRCCPGRNNACTGVSPTGTTCYCDTYCHRSADCCEDYGVQCLQSVSNCVVGPWGTWSECSSRCGIGSRERARQVVVPPRSGGNPCPDLRQRRGCYGDVPTCHSSKEVARILPGSFKRLYRDPWKKTHVMTPKRPSSYCVFFRLKHVGPACRLQSWSRQLVREQLVCVECQAEATTASERCQGDGVEGVRTFWAAALLPGCQGSWVQEDLREDCMCHSVSFLFV</sequence>
<dbReference type="InterPro" id="IPR036383">
    <property type="entry name" value="TSP1_rpt_sf"/>
</dbReference>
<dbReference type="InterPro" id="IPR039942">
    <property type="entry name" value="SBSPO"/>
</dbReference>
<keyword evidence="7" id="KW-1185">Reference proteome</keyword>
<dbReference type="AlphaFoldDB" id="A0AAV3A9D1"/>
<protein>
    <recommendedName>
        <fullName evidence="5">SMB domain-containing protein</fullName>
    </recommendedName>
</protein>
<dbReference type="InterPro" id="IPR001212">
    <property type="entry name" value="Somatomedin_B_dom"/>
</dbReference>
<dbReference type="InterPro" id="IPR056801">
    <property type="entry name" value="SBSPON_C"/>
</dbReference>
<dbReference type="PANTHER" id="PTHR20920">
    <property type="entry name" value="RPE-SPONDIN"/>
    <property type="match status" value="1"/>
</dbReference>
<dbReference type="Proteomes" id="UP001181693">
    <property type="component" value="Unassembled WGS sequence"/>
</dbReference>
<evidence type="ECO:0000259" key="5">
    <source>
        <dbReference type="PROSITE" id="PS50958"/>
    </source>
</evidence>
<organism evidence="6 7">
    <name type="scientific">Pyxicephalus adspersus</name>
    <name type="common">African bullfrog</name>
    <dbReference type="NCBI Taxonomy" id="30357"/>
    <lineage>
        <taxon>Eukaryota</taxon>
        <taxon>Metazoa</taxon>
        <taxon>Chordata</taxon>
        <taxon>Craniata</taxon>
        <taxon>Vertebrata</taxon>
        <taxon>Euteleostomi</taxon>
        <taxon>Amphibia</taxon>
        <taxon>Batrachia</taxon>
        <taxon>Anura</taxon>
        <taxon>Neobatrachia</taxon>
        <taxon>Ranoidea</taxon>
        <taxon>Pyxicephalidae</taxon>
        <taxon>Pyxicephalinae</taxon>
        <taxon>Pyxicephalus</taxon>
    </lineage>
</organism>